<evidence type="ECO:0000313" key="3">
    <source>
        <dbReference type="Proteomes" id="UP001228049"/>
    </source>
</evidence>
<gene>
    <name evidence="2" type="ORF">KUDE01_000562</name>
</gene>
<protein>
    <submittedName>
        <fullName evidence="2">Bifunctional aspartokinase/homoserine dehydrogenase</fullName>
    </submittedName>
</protein>
<name>A0AAD9CDF7_DISEL</name>
<dbReference type="Proteomes" id="UP001228049">
    <property type="component" value="Unassembled WGS sequence"/>
</dbReference>
<dbReference type="PANTHER" id="PTHR47018:SF3">
    <property type="entry name" value="MYCBP-ASSOCIATED PROTEIN"/>
    <property type="match status" value="1"/>
</dbReference>
<feature type="region of interest" description="Disordered" evidence="1">
    <location>
        <begin position="302"/>
        <end position="356"/>
    </location>
</feature>
<accession>A0AAD9CDF7</accession>
<reference evidence="2" key="1">
    <citation type="submission" date="2023-04" db="EMBL/GenBank/DDBJ databases">
        <title>Chromosome-level genome of Chaenocephalus aceratus.</title>
        <authorList>
            <person name="Park H."/>
        </authorList>
    </citation>
    <scope>NUCLEOTIDE SEQUENCE</scope>
    <source>
        <strain evidence="2">DE</strain>
        <tissue evidence="2">Muscle</tissue>
    </source>
</reference>
<dbReference type="PANTHER" id="PTHR47018">
    <property type="entry name" value="CXC DOMAIN-CONTAINING PROTEIN-RELATED"/>
    <property type="match status" value="1"/>
</dbReference>
<organism evidence="2 3">
    <name type="scientific">Dissostichus eleginoides</name>
    <name type="common">Patagonian toothfish</name>
    <name type="synonym">Dissostichus amissus</name>
    <dbReference type="NCBI Taxonomy" id="100907"/>
    <lineage>
        <taxon>Eukaryota</taxon>
        <taxon>Metazoa</taxon>
        <taxon>Chordata</taxon>
        <taxon>Craniata</taxon>
        <taxon>Vertebrata</taxon>
        <taxon>Euteleostomi</taxon>
        <taxon>Actinopterygii</taxon>
        <taxon>Neopterygii</taxon>
        <taxon>Teleostei</taxon>
        <taxon>Neoteleostei</taxon>
        <taxon>Acanthomorphata</taxon>
        <taxon>Eupercaria</taxon>
        <taxon>Perciformes</taxon>
        <taxon>Notothenioidei</taxon>
        <taxon>Nototheniidae</taxon>
        <taxon>Dissostichus</taxon>
    </lineage>
</organism>
<dbReference type="AlphaFoldDB" id="A0AAD9CDF7"/>
<sequence length="382" mass="43216">MEKIVLACLGTYLEPSGIFGVLVETECYGTDVIKTVISGSHYSRAHTAHSIIHEVLTSMMFEAFLSKFPERLTELDALQVNCQSKELTSEEWNTTKERADSIQAAFQDYLKERASLSQSFDYWKTYVSDLFPIIRDLTNSLRSGDWILYLSAIERATSLFFFFGRTNYCRWTPLFLQDCYQLKDKFPLLYDSYMNGGFVVNTTKKGSGVPFDQALEQCYNRPAKVSGGIIGVTRKKEAVALWGIIKHKKDQYVELLEMKGDVGGELSLHHAFNPSTATKIVMMVQDIEEYLQKVCSPLQDQVPTLTQKHRRPSAAADLPKKRKQTSRAPPSKHANLPPVATVAPSPQTSTAPLHHDAPVNIHNRSVEEFQRIYHGVVATHRY</sequence>
<comment type="caution">
    <text evidence="2">The sequence shown here is derived from an EMBL/GenBank/DDBJ whole genome shotgun (WGS) entry which is preliminary data.</text>
</comment>
<evidence type="ECO:0000256" key="1">
    <source>
        <dbReference type="SAM" id="MobiDB-lite"/>
    </source>
</evidence>
<dbReference type="EMBL" id="JASDAP010000007">
    <property type="protein sequence ID" value="KAK1899773.1"/>
    <property type="molecule type" value="Genomic_DNA"/>
</dbReference>
<proteinExistence type="predicted"/>
<evidence type="ECO:0000313" key="2">
    <source>
        <dbReference type="EMBL" id="KAK1899773.1"/>
    </source>
</evidence>
<keyword evidence="3" id="KW-1185">Reference proteome</keyword>